<proteinExistence type="predicted"/>
<dbReference type="PANTHER" id="PTHR13060">
    <property type="entry name" value="SGT1 PROTEIN HSGT1 SUPPRESSOR OF GCR2"/>
    <property type="match status" value="1"/>
</dbReference>
<feature type="compositionally biased region" description="Acidic residues" evidence="1">
    <location>
        <begin position="387"/>
        <end position="398"/>
    </location>
</feature>
<evidence type="ECO:0000313" key="3">
    <source>
        <dbReference type="Proteomes" id="UP000038830"/>
    </source>
</evidence>
<dbReference type="EMBL" id="CDQK01000007">
    <property type="protein sequence ID" value="CEP25049.1"/>
    <property type="molecule type" value="Genomic_DNA"/>
</dbReference>
<evidence type="ECO:0000313" key="2">
    <source>
        <dbReference type="EMBL" id="CEP25049.1"/>
    </source>
</evidence>
<protein>
    <submittedName>
        <fullName evidence="2">ECD protein</fullName>
    </submittedName>
</protein>
<dbReference type="Pfam" id="PF07093">
    <property type="entry name" value="SGT1"/>
    <property type="match status" value="1"/>
</dbReference>
<dbReference type="Proteomes" id="UP000038830">
    <property type="component" value="Unassembled WGS sequence"/>
</dbReference>
<gene>
    <name evidence="2" type="primary">ECD</name>
    <name evidence="2" type="ORF">BN1211_6036</name>
</gene>
<name>A0A0H5CKM9_CYBJN</name>
<feature type="region of interest" description="Disordered" evidence="1">
    <location>
        <begin position="441"/>
        <end position="501"/>
    </location>
</feature>
<accession>A0A0H5CKM9</accession>
<organism evidence="2 3">
    <name type="scientific">Cyberlindnera jadinii (strain ATCC 18201 / CBS 1600 / BCRC 20928 / JCM 3617 / NBRC 0987 / NRRL Y-1542)</name>
    <name type="common">Torula yeast</name>
    <name type="synonym">Candida utilis</name>
    <dbReference type="NCBI Taxonomy" id="983966"/>
    <lineage>
        <taxon>Eukaryota</taxon>
        <taxon>Fungi</taxon>
        <taxon>Dikarya</taxon>
        <taxon>Ascomycota</taxon>
        <taxon>Saccharomycotina</taxon>
        <taxon>Saccharomycetes</taxon>
        <taxon>Phaffomycetales</taxon>
        <taxon>Phaffomycetaceae</taxon>
        <taxon>Cyberlindnera</taxon>
    </lineage>
</organism>
<evidence type="ECO:0000256" key="1">
    <source>
        <dbReference type="SAM" id="MobiDB-lite"/>
    </source>
</evidence>
<sequence length="501" mass="58603">MDSYLKIWQNDEINPLDSAFKQQKLLTLTMFVLSPVMDEEDRHRQLIGVYDTLMKLLSPWIDHYVWDFEPISPRIYTHDGYEYVFANLQLGELISDEWLITWLLYNVSLQYEDVFVQVYDYEGEFVLIESWESLPSWVSPEVATNRVWLNKGRFIIIPDVYYMDRSLKLVEALTFLTKASYKCLINVEMNAIIGEKLKEYPYKALESQLSVDFQLEADLIGPLIDNSNQLNHVIWDKVKDVSIMNDGLEEEYPIGETVLVKARMRVETYLLLKTTLERFEKDDVVEDGGKFISIALKEYFERENISLRALDQDELAVFNEQNSKDLLQVELQRNGVIEKFTSPLLEFDNIEDVNEEGTDNEKIMMEKLESFFKDTEANIDGVVNKSEEEDTESDTDDDEKTRDFLTKANVDIDEDDFFEFFAKEALKMSDEDLDQLRNLTINDDSEQEEDDGDDNDNEDEFNFDDTPLSHEELQESLRDFLKSLKENPMDGPASTFLENLK</sequence>
<dbReference type="AlphaFoldDB" id="A0A0H5CKM9"/>
<dbReference type="InterPro" id="IPR010770">
    <property type="entry name" value="Ecd"/>
</dbReference>
<dbReference type="GO" id="GO:0005634">
    <property type="term" value="C:nucleus"/>
    <property type="evidence" value="ECO:0007669"/>
    <property type="project" value="TreeGrafter"/>
</dbReference>
<dbReference type="PANTHER" id="PTHR13060:SF0">
    <property type="entry name" value="PROTEIN ECDYSONELESS HOMOLOG"/>
    <property type="match status" value="1"/>
</dbReference>
<feature type="compositionally biased region" description="Acidic residues" evidence="1">
    <location>
        <begin position="443"/>
        <end position="463"/>
    </location>
</feature>
<feature type="compositionally biased region" description="Basic and acidic residues" evidence="1">
    <location>
        <begin position="467"/>
        <end position="488"/>
    </location>
</feature>
<feature type="region of interest" description="Disordered" evidence="1">
    <location>
        <begin position="380"/>
        <end position="402"/>
    </location>
</feature>
<reference evidence="3" key="1">
    <citation type="journal article" date="2015" name="J. Biotechnol.">
        <title>The structure of the Cyberlindnera jadinii genome and its relation to Candida utilis analyzed by the occurrence of single nucleotide polymorphisms.</title>
        <authorList>
            <person name="Rupp O."/>
            <person name="Brinkrolf K."/>
            <person name="Buerth C."/>
            <person name="Kunigo M."/>
            <person name="Schneider J."/>
            <person name="Jaenicke S."/>
            <person name="Goesmann A."/>
            <person name="Puehler A."/>
            <person name="Jaeger K.-E."/>
            <person name="Ernst J.F."/>
        </authorList>
    </citation>
    <scope>NUCLEOTIDE SEQUENCE [LARGE SCALE GENOMIC DNA]</scope>
    <source>
        <strain evidence="3">ATCC 18201 / CBS 1600 / BCRC 20928 / JCM 3617 / NBRC 0987 / NRRL Y-1542</strain>
    </source>
</reference>